<organism evidence="1 2">
    <name type="scientific">Arthrobacter burdickii</name>
    <dbReference type="NCBI Taxonomy" id="3035920"/>
    <lineage>
        <taxon>Bacteria</taxon>
        <taxon>Bacillati</taxon>
        <taxon>Actinomycetota</taxon>
        <taxon>Actinomycetes</taxon>
        <taxon>Micrococcales</taxon>
        <taxon>Micrococcaceae</taxon>
        <taxon>Arthrobacter</taxon>
    </lineage>
</organism>
<comment type="caution">
    <text evidence="1">The sequence shown here is derived from an EMBL/GenBank/DDBJ whole genome shotgun (WGS) entry which is preliminary data.</text>
</comment>
<proteinExistence type="predicted"/>
<reference evidence="1" key="1">
    <citation type="submission" date="2023-06" db="EMBL/GenBank/DDBJ databases">
        <title>MT1 and MT2 Draft Genomes of Novel Species.</title>
        <authorList>
            <person name="Venkateswaran K."/>
        </authorList>
    </citation>
    <scope>NUCLEOTIDE SEQUENCE</scope>
    <source>
        <strain evidence="1">IIF3SC-B10</strain>
    </source>
</reference>
<evidence type="ECO:0000313" key="1">
    <source>
        <dbReference type="EMBL" id="MDN4610216.1"/>
    </source>
</evidence>
<dbReference type="RefSeq" id="WP_301225204.1">
    <property type="nucleotide sequence ID" value="NZ_JAROCG010000001.1"/>
</dbReference>
<sequence length="146" mass="15982">MTTDYDVWDMPGAGHSHEAIEPEECWALLSTGLTGRIGFLRDGRVFIFPVNYVVHDRGVYFRTSSTGDLGRTSLDRVAFQVDHVAAEQMSGWSVLVQGSTAVVTDEALLSAVWGRMVSEPWAGGDRRQLVQVVPTSVSGRRVGTAR</sequence>
<dbReference type="EMBL" id="JAROCG010000001">
    <property type="protein sequence ID" value="MDN4610216.1"/>
    <property type="molecule type" value="Genomic_DNA"/>
</dbReference>
<accession>A0ABT8K070</accession>
<dbReference type="InterPro" id="IPR012349">
    <property type="entry name" value="Split_barrel_FMN-bd"/>
</dbReference>
<protein>
    <submittedName>
        <fullName evidence="1">Pyridoxamine 5'-phosphate oxidase family protein</fullName>
    </submittedName>
</protein>
<keyword evidence="2" id="KW-1185">Reference proteome</keyword>
<evidence type="ECO:0000313" key="2">
    <source>
        <dbReference type="Proteomes" id="UP001174209"/>
    </source>
</evidence>
<dbReference type="InterPro" id="IPR024747">
    <property type="entry name" value="Pyridox_Oxase-rel"/>
</dbReference>
<dbReference type="Proteomes" id="UP001174209">
    <property type="component" value="Unassembled WGS sequence"/>
</dbReference>
<dbReference type="SUPFAM" id="SSF50475">
    <property type="entry name" value="FMN-binding split barrel"/>
    <property type="match status" value="1"/>
</dbReference>
<dbReference type="Gene3D" id="2.30.110.10">
    <property type="entry name" value="Electron Transport, Fmn-binding Protein, Chain A"/>
    <property type="match status" value="1"/>
</dbReference>
<name>A0ABT8K070_9MICC</name>
<dbReference type="Pfam" id="PF12900">
    <property type="entry name" value="Pyridox_ox_2"/>
    <property type="match status" value="1"/>
</dbReference>
<gene>
    <name evidence="1" type="ORF">P5G52_04975</name>
</gene>